<dbReference type="OMA" id="WNASEPY"/>
<protein>
    <submittedName>
        <fullName evidence="1">Uncharacterized protein</fullName>
    </submittedName>
</protein>
<organism evidence="1 2">
    <name type="scientific">Oryza sativa subsp. indica</name>
    <name type="common">Rice</name>
    <dbReference type="NCBI Taxonomy" id="39946"/>
    <lineage>
        <taxon>Eukaryota</taxon>
        <taxon>Viridiplantae</taxon>
        <taxon>Streptophyta</taxon>
        <taxon>Embryophyta</taxon>
        <taxon>Tracheophyta</taxon>
        <taxon>Spermatophyta</taxon>
        <taxon>Magnoliopsida</taxon>
        <taxon>Liliopsida</taxon>
        <taxon>Poales</taxon>
        <taxon>Poaceae</taxon>
        <taxon>BOP clade</taxon>
        <taxon>Oryzoideae</taxon>
        <taxon>Oryzeae</taxon>
        <taxon>Oryzinae</taxon>
        <taxon>Oryza</taxon>
        <taxon>Oryza sativa</taxon>
    </lineage>
</organism>
<keyword evidence="2" id="KW-1185">Reference proteome</keyword>
<accession>A2YYT4</accession>
<dbReference type="AlphaFoldDB" id="A2YYT4"/>
<dbReference type="Gramene" id="BGIOSGA030339-TA">
    <property type="protein sequence ID" value="BGIOSGA030339-PA"/>
    <property type="gene ID" value="BGIOSGA030339"/>
</dbReference>
<gene>
    <name evidence="1" type="ORF">OsI_30501</name>
</gene>
<name>A2YYT4_ORYSI</name>
<dbReference type="HOGENOM" id="CLU_2241087_0_0_1"/>
<reference evidence="1 2" key="1">
    <citation type="journal article" date="2005" name="PLoS Biol.">
        <title>The genomes of Oryza sativa: a history of duplications.</title>
        <authorList>
            <person name="Yu J."/>
            <person name="Wang J."/>
            <person name="Lin W."/>
            <person name="Li S."/>
            <person name="Li H."/>
            <person name="Zhou J."/>
            <person name="Ni P."/>
            <person name="Dong W."/>
            <person name="Hu S."/>
            <person name="Zeng C."/>
            <person name="Zhang J."/>
            <person name="Zhang Y."/>
            <person name="Li R."/>
            <person name="Xu Z."/>
            <person name="Li S."/>
            <person name="Li X."/>
            <person name="Zheng H."/>
            <person name="Cong L."/>
            <person name="Lin L."/>
            <person name="Yin J."/>
            <person name="Geng J."/>
            <person name="Li G."/>
            <person name="Shi J."/>
            <person name="Liu J."/>
            <person name="Lv H."/>
            <person name="Li J."/>
            <person name="Wang J."/>
            <person name="Deng Y."/>
            <person name="Ran L."/>
            <person name="Shi X."/>
            <person name="Wang X."/>
            <person name="Wu Q."/>
            <person name="Li C."/>
            <person name="Ren X."/>
            <person name="Wang J."/>
            <person name="Wang X."/>
            <person name="Li D."/>
            <person name="Liu D."/>
            <person name="Zhang X."/>
            <person name="Ji Z."/>
            <person name="Zhao W."/>
            <person name="Sun Y."/>
            <person name="Zhang Z."/>
            <person name="Bao J."/>
            <person name="Han Y."/>
            <person name="Dong L."/>
            <person name="Ji J."/>
            <person name="Chen P."/>
            <person name="Wu S."/>
            <person name="Liu J."/>
            <person name="Xiao Y."/>
            <person name="Bu D."/>
            <person name="Tan J."/>
            <person name="Yang L."/>
            <person name="Ye C."/>
            <person name="Zhang J."/>
            <person name="Xu J."/>
            <person name="Zhou Y."/>
            <person name="Yu Y."/>
            <person name="Zhang B."/>
            <person name="Zhuang S."/>
            <person name="Wei H."/>
            <person name="Liu B."/>
            <person name="Lei M."/>
            <person name="Yu H."/>
            <person name="Li Y."/>
            <person name="Xu H."/>
            <person name="Wei S."/>
            <person name="He X."/>
            <person name="Fang L."/>
            <person name="Zhang Z."/>
            <person name="Zhang Y."/>
            <person name="Huang X."/>
            <person name="Su Z."/>
            <person name="Tong W."/>
            <person name="Li J."/>
            <person name="Tong Z."/>
            <person name="Li S."/>
            <person name="Ye J."/>
            <person name="Wang L."/>
            <person name="Fang L."/>
            <person name="Lei T."/>
            <person name="Chen C."/>
            <person name="Chen H."/>
            <person name="Xu Z."/>
            <person name="Li H."/>
            <person name="Huang H."/>
            <person name="Zhang F."/>
            <person name="Xu H."/>
            <person name="Li N."/>
            <person name="Zhao C."/>
            <person name="Li S."/>
            <person name="Dong L."/>
            <person name="Huang Y."/>
            <person name="Li L."/>
            <person name="Xi Y."/>
            <person name="Qi Q."/>
            <person name="Li W."/>
            <person name="Zhang B."/>
            <person name="Hu W."/>
            <person name="Zhang Y."/>
            <person name="Tian X."/>
            <person name="Jiao Y."/>
            <person name="Liang X."/>
            <person name="Jin J."/>
            <person name="Gao L."/>
            <person name="Zheng W."/>
            <person name="Hao B."/>
            <person name="Liu S."/>
            <person name="Wang W."/>
            <person name="Yuan L."/>
            <person name="Cao M."/>
            <person name="McDermott J."/>
            <person name="Samudrala R."/>
            <person name="Wang J."/>
            <person name="Wong G.K."/>
            <person name="Yang H."/>
        </authorList>
    </citation>
    <scope>NUCLEOTIDE SEQUENCE [LARGE SCALE GENOMIC DNA]</scope>
    <source>
        <strain evidence="2">cv. 93-11</strain>
    </source>
</reference>
<proteinExistence type="predicted"/>
<evidence type="ECO:0000313" key="1">
    <source>
        <dbReference type="EMBL" id="EAZ08245.1"/>
    </source>
</evidence>
<evidence type="ECO:0000313" key="2">
    <source>
        <dbReference type="Proteomes" id="UP000007015"/>
    </source>
</evidence>
<dbReference type="Proteomes" id="UP000007015">
    <property type="component" value="Chromosome 9"/>
</dbReference>
<dbReference type="EMBL" id="CM000134">
    <property type="protein sequence ID" value="EAZ08245.1"/>
    <property type="molecule type" value="Genomic_DNA"/>
</dbReference>
<sequence>MPLGGVFLKHRAMDGNYVAQRSGQARHADNKIEEIRNTGWGRWVFSRVWASSFIPVSRTRLGGKRKWRLSGGMTVGEFHENNYRGKFEAKTWNASEPYSSSSFLS</sequence>